<reference evidence="2 3" key="1">
    <citation type="submission" date="2018-08" db="EMBL/GenBank/DDBJ databases">
        <title>Actinomadura jelena sp. nov., a novel Actinomycete isolated from soil in Chad.</title>
        <authorList>
            <person name="Shi L."/>
        </authorList>
    </citation>
    <scope>NUCLEOTIDE SEQUENCE [LARGE SCALE GENOMIC DNA]</scope>
    <source>
        <strain evidence="2 3">NEAU-G17</strain>
    </source>
</reference>
<dbReference type="EMBL" id="QURH01000232">
    <property type="protein sequence ID" value="RFU41107.1"/>
    <property type="molecule type" value="Genomic_DNA"/>
</dbReference>
<comment type="similarity">
    <text evidence="1">Belongs to the ROK (NagC/XylR) family.</text>
</comment>
<organism evidence="2 3">
    <name type="scientific">Actinomadura logoneensis</name>
    <dbReference type="NCBI Taxonomy" id="2293572"/>
    <lineage>
        <taxon>Bacteria</taxon>
        <taxon>Bacillati</taxon>
        <taxon>Actinomycetota</taxon>
        <taxon>Actinomycetes</taxon>
        <taxon>Streptosporangiales</taxon>
        <taxon>Thermomonosporaceae</taxon>
        <taxon>Actinomadura</taxon>
    </lineage>
</organism>
<dbReference type="InterPro" id="IPR000600">
    <property type="entry name" value="ROK"/>
</dbReference>
<comment type="caution">
    <text evidence="2">The sequence shown here is derived from an EMBL/GenBank/DDBJ whole genome shotgun (WGS) entry which is preliminary data.</text>
</comment>
<dbReference type="OrthoDB" id="9810372at2"/>
<dbReference type="Pfam" id="PF00480">
    <property type="entry name" value="ROK"/>
    <property type="match status" value="1"/>
</dbReference>
<dbReference type="PANTHER" id="PTHR18964">
    <property type="entry name" value="ROK (REPRESSOR, ORF, KINASE) FAMILY"/>
    <property type="match status" value="1"/>
</dbReference>
<dbReference type="PANTHER" id="PTHR18964:SF149">
    <property type="entry name" value="BIFUNCTIONAL UDP-N-ACETYLGLUCOSAMINE 2-EPIMERASE_N-ACETYLMANNOSAMINE KINASE"/>
    <property type="match status" value="1"/>
</dbReference>
<gene>
    <name evidence="2" type="ORF">DZF91_13615</name>
</gene>
<evidence type="ECO:0000256" key="1">
    <source>
        <dbReference type="ARBA" id="ARBA00006479"/>
    </source>
</evidence>
<name>A0A372JM70_9ACTN</name>
<proteinExistence type="inferred from homology"/>
<dbReference type="RefSeq" id="WP_117357838.1">
    <property type="nucleotide sequence ID" value="NZ_QURH01000232.1"/>
</dbReference>
<evidence type="ECO:0000313" key="3">
    <source>
        <dbReference type="Proteomes" id="UP000261811"/>
    </source>
</evidence>
<sequence length="293" mass="29289">MTVVALDVGGTSMKGALIDPDGTVLRTEGRPTGREHGPGTVVRAIVEFAAELAASAPGVRAAGIAVPGLVDEATGTAVNSSNIGWRDVPLRKLVAERLGLPVALGHDVRTGGLGEAVRGAGRSGGDFLFLPIGTGIAAAMVLGGTPYPGSSGWSGEIGHMVVRPGGEPCACGNRGCLETYASAASIARRAGGIPAEEVVRRAAAGDARCADVWSLALDTLADALAAATLVLDPSRIVLGGGLAEAGDALLPPLAERLVPRLTFRSPPALVPAELGPLAGMHGAAVMAQRLVAS</sequence>
<keyword evidence="3" id="KW-1185">Reference proteome</keyword>
<dbReference type="Proteomes" id="UP000261811">
    <property type="component" value="Unassembled WGS sequence"/>
</dbReference>
<evidence type="ECO:0000313" key="2">
    <source>
        <dbReference type="EMBL" id="RFU41107.1"/>
    </source>
</evidence>
<dbReference type="Gene3D" id="3.30.420.40">
    <property type="match status" value="2"/>
</dbReference>
<protein>
    <submittedName>
        <fullName evidence="2">ROK family protein</fullName>
    </submittedName>
</protein>
<accession>A0A372JM70</accession>
<dbReference type="AlphaFoldDB" id="A0A372JM70"/>
<dbReference type="InterPro" id="IPR043129">
    <property type="entry name" value="ATPase_NBD"/>
</dbReference>
<dbReference type="SUPFAM" id="SSF53067">
    <property type="entry name" value="Actin-like ATPase domain"/>
    <property type="match status" value="1"/>
</dbReference>